<dbReference type="Pfam" id="PF24726">
    <property type="entry name" value="DUF7678"/>
    <property type="match status" value="1"/>
</dbReference>
<evidence type="ECO:0000313" key="2">
    <source>
        <dbReference type="EMBL" id="KUP91587.1"/>
    </source>
</evidence>
<reference evidence="2 3" key="1">
    <citation type="submission" date="2015-12" db="EMBL/GenBank/DDBJ databases">
        <title>Genome sequence of the marine Rhodobacteraceae strain O3.65, Candidatus Tritonibacter horizontis.</title>
        <authorList>
            <person name="Poehlein A."/>
            <person name="Giebel H.A."/>
            <person name="Voget S."/>
            <person name="Brinkhoff T."/>
        </authorList>
    </citation>
    <scope>NUCLEOTIDE SEQUENCE [LARGE SCALE GENOMIC DNA]</scope>
    <source>
        <strain evidence="2 3">O3.65</strain>
    </source>
</reference>
<dbReference type="InterPro" id="IPR056095">
    <property type="entry name" value="DUF7678"/>
</dbReference>
<dbReference type="EMBL" id="LPUY01000093">
    <property type="protein sequence ID" value="KUP91587.1"/>
    <property type="molecule type" value="Genomic_DNA"/>
</dbReference>
<evidence type="ECO:0000259" key="1">
    <source>
        <dbReference type="Pfam" id="PF24726"/>
    </source>
</evidence>
<sequence length="105" mass="12239">MNYDSGADQSLWIDGKILSMKGYEFKARFYDEPSNLGIDGGKISKLDVRKDGELVMRYDQGWTVDPKTPEHREALHRIRSRLDDTPVKNFKGFDREDDKDHGFDR</sequence>
<organism evidence="2 3">
    <name type="scientific">Tritonibacter horizontis</name>
    <dbReference type="NCBI Taxonomy" id="1768241"/>
    <lineage>
        <taxon>Bacteria</taxon>
        <taxon>Pseudomonadati</taxon>
        <taxon>Pseudomonadota</taxon>
        <taxon>Alphaproteobacteria</taxon>
        <taxon>Rhodobacterales</taxon>
        <taxon>Paracoccaceae</taxon>
        <taxon>Tritonibacter</taxon>
    </lineage>
</organism>
<comment type="caution">
    <text evidence="2">The sequence shown here is derived from an EMBL/GenBank/DDBJ whole genome shotgun (WGS) entry which is preliminary data.</text>
</comment>
<proteinExistence type="predicted"/>
<keyword evidence="3" id="KW-1185">Reference proteome</keyword>
<protein>
    <recommendedName>
        <fullName evidence="1">DUF7678 domain-containing protein</fullName>
    </recommendedName>
</protein>
<evidence type="ECO:0000313" key="3">
    <source>
        <dbReference type="Proteomes" id="UP000068382"/>
    </source>
</evidence>
<dbReference type="AlphaFoldDB" id="A0A132BUT0"/>
<name>A0A132BUT0_9RHOB</name>
<feature type="domain" description="DUF7678" evidence="1">
    <location>
        <begin position="12"/>
        <end position="82"/>
    </location>
</feature>
<accession>A0A132BUT0</accession>
<dbReference type="Proteomes" id="UP000068382">
    <property type="component" value="Unassembled WGS sequence"/>
</dbReference>
<gene>
    <name evidence="2" type="ORF">TRIHO_35440</name>
</gene>